<dbReference type="SUPFAM" id="SSF55200">
    <property type="entry name" value="Translation initiation factor IF3, C-terminal domain"/>
    <property type="match status" value="1"/>
</dbReference>
<evidence type="ECO:0000256" key="3">
    <source>
        <dbReference type="ARBA" id="ARBA00022528"/>
    </source>
</evidence>
<dbReference type="InterPro" id="IPR019815">
    <property type="entry name" value="Translation_initiation_fac_3_C"/>
</dbReference>
<feature type="region of interest" description="Disordered" evidence="10">
    <location>
        <begin position="1"/>
        <end position="47"/>
    </location>
</feature>
<evidence type="ECO:0000256" key="7">
    <source>
        <dbReference type="ARBA" id="ARBA00022946"/>
    </source>
</evidence>
<dbReference type="PANTHER" id="PTHR10938:SF0">
    <property type="entry name" value="TRANSLATION INITIATION FACTOR IF-3, MITOCHONDRIAL"/>
    <property type="match status" value="1"/>
</dbReference>
<feature type="compositionally biased region" description="Pro residues" evidence="10">
    <location>
        <begin position="86"/>
        <end position="103"/>
    </location>
</feature>
<evidence type="ECO:0000259" key="11">
    <source>
        <dbReference type="Pfam" id="PF00707"/>
    </source>
</evidence>
<dbReference type="InterPro" id="IPR019814">
    <property type="entry name" value="Translation_initiation_fac_3_N"/>
</dbReference>
<dbReference type="InterPro" id="IPR019813">
    <property type="entry name" value="Translation_initiation_fac3_CS"/>
</dbReference>
<dbReference type="AlphaFoldDB" id="A0AAD5CIF3"/>
<dbReference type="GO" id="GO:0043022">
    <property type="term" value="F:ribosome binding"/>
    <property type="evidence" value="ECO:0007669"/>
    <property type="project" value="TreeGrafter"/>
</dbReference>
<evidence type="ECO:0000313" key="14">
    <source>
        <dbReference type="Proteomes" id="UP001206925"/>
    </source>
</evidence>
<dbReference type="PANTHER" id="PTHR10938">
    <property type="entry name" value="TRANSLATION INITIATION FACTOR IF-3"/>
    <property type="match status" value="1"/>
</dbReference>
<sequence length="375" mass="41936">MRPAAAAGSGGATAERIPVGGAAGDRSPISGNGAAARSSVTEKRNQQDKAVDKLAIIDLSLARYVIIIITFYFKPHKPKEKRIRSAPPPPPPQPSPPPPPPPQFTSFVNSMARVSTTCIVIPPFKQPIIIISLTSLHSKFSGLRLQHFPNLYVDRITCRYGGGRSSRLEDSARRSKDIITSDDDDQALDVSAIRVIESEPHDPQILSNTVRLIDDQQNMVGIVSKTAAIQMAEDAELDLVILSPDADPPVVKLMDYNKYRYEQQKKKREQQKKSAALRMDQKELKMGYNIDVHDYSVRLRAAQKFLKDGDKVKVIVNLKGRENEFRNNAIELLNRFRNDIGELGIEESKNLRDRNMFMVLIPNKVVVQKEPPKKK</sequence>
<dbReference type="GO" id="GO:0003743">
    <property type="term" value="F:translation initiation factor activity"/>
    <property type="evidence" value="ECO:0007669"/>
    <property type="project" value="UniProtKB-KW"/>
</dbReference>
<keyword evidence="5" id="KW-0934">Plastid</keyword>
<dbReference type="EMBL" id="JAMZMK010008203">
    <property type="protein sequence ID" value="KAI7741440.1"/>
    <property type="molecule type" value="Genomic_DNA"/>
</dbReference>
<keyword evidence="7" id="KW-0809">Transit peptide</keyword>
<evidence type="ECO:0000256" key="6">
    <source>
        <dbReference type="ARBA" id="ARBA00022917"/>
    </source>
</evidence>
<comment type="subunit">
    <text evidence="9">Monomer.</text>
</comment>
<dbReference type="Pfam" id="PF00707">
    <property type="entry name" value="IF3_C"/>
    <property type="match status" value="1"/>
</dbReference>
<evidence type="ECO:0000256" key="2">
    <source>
        <dbReference type="ARBA" id="ARBA00005439"/>
    </source>
</evidence>
<comment type="caution">
    <text evidence="13">The sequence shown here is derived from an EMBL/GenBank/DDBJ whole genome shotgun (WGS) entry which is preliminary data.</text>
</comment>
<dbReference type="InterPro" id="IPR036788">
    <property type="entry name" value="T_IF-3_C_sf"/>
</dbReference>
<proteinExistence type="inferred from homology"/>
<evidence type="ECO:0000256" key="9">
    <source>
        <dbReference type="RuleBase" id="RU000646"/>
    </source>
</evidence>
<evidence type="ECO:0000256" key="4">
    <source>
        <dbReference type="ARBA" id="ARBA00022540"/>
    </source>
</evidence>
<comment type="subcellular location">
    <subcellularLocation>
        <location evidence="1 9">Plastid</location>
        <location evidence="1 9">Chloroplast</location>
    </subcellularLocation>
</comment>
<dbReference type="FunFam" id="3.30.110.10:FF:000003">
    <property type="entry name" value="Translation initiation factor IF-3"/>
    <property type="match status" value="1"/>
</dbReference>
<gene>
    <name evidence="13" type="ORF">M8C21_028858</name>
</gene>
<reference evidence="13" key="1">
    <citation type="submission" date="2022-06" db="EMBL/GenBank/DDBJ databases">
        <title>Uncovering the hologenomic basis of an extraordinary plant invasion.</title>
        <authorList>
            <person name="Bieker V.C."/>
            <person name="Martin M.D."/>
            <person name="Gilbert T."/>
            <person name="Hodgins K."/>
            <person name="Battlay P."/>
            <person name="Petersen B."/>
            <person name="Wilson J."/>
        </authorList>
    </citation>
    <scope>NUCLEOTIDE SEQUENCE</scope>
    <source>
        <strain evidence="13">AA19_3_7</strain>
        <tissue evidence="13">Leaf</tissue>
    </source>
</reference>
<dbReference type="InterPro" id="IPR036787">
    <property type="entry name" value="T_IF-3_N_sf"/>
</dbReference>
<dbReference type="FunFam" id="3.10.20.80:FF:000003">
    <property type="entry name" value="Translation initiation factor IF-3"/>
    <property type="match status" value="1"/>
</dbReference>
<evidence type="ECO:0000256" key="1">
    <source>
        <dbReference type="ARBA" id="ARBA00004229"/>
    </source>
</evidence>
<comment type="similarity">
    <text evidence="2 9">Belongs to the IF-3 family.</text>
</comment>
<dbReference type="GO" id="GO:0032790">
    <property type="term" value="P:ribosome disassembly"/>
    <property type="evidence" value="ECO:0007669"/>
    <property type="project" value="TreeGrafter"/>
</dbReference>
<evidence type="ECO:0000313" key="13">
    <source>
        <dbReference type="EMBL" id="KAI7741440.1"/>
    </source>
</evidence>
<keyword evidence="14" id="KW-1185">Reference proteome</keyword>
<keyword evidence="4 9" id="KW-0396">Initiation factor</keyword>
<comment type="function">
    <text evidence="8">Chloroplast translation initiation factor that is essential for the coordination of leaf and chloroplast development. IF-3 binds to the 30S ribosomal subunit and shifts the equilibrium between 70S ribosomes and their 50S and 30S subunits in favor of the free subunits, thus enhancing the availability of 30S subunits on which protein synthesis initiation begins.</text>
</comment>
<dbReference type="NCBIfam" id="TIGR00168">
    <property type="entry name" value="infC"/>
    <property type="match status" value="1"/>
</dbReference>
<dbReference type="SUPFAM" id="SSF54364">
    <property type="entry name" value="Translation initiation factor IF3, N-terminal domain"/>
    <property type="match status" value="1"/>
</dbReference>
<dbReference type="GO" id="GO:0009507">
    <property type="term" value="C:chloroplast"/>
    <property type="evidence" value="ECO:0007669"/>
    <property type="project" value="UniProtKB-SubCell"/>
</dbReference>
<dbReference type="Gene3D" id="3.30.110.10">
    <property type="entry name" value="Translation initiation factor 3 (IF-3), C-terminal domain"/>
    <property type="match status" value="1"/>
</dbReference>
<dbReference type="GO" id="GO:0003729">
    <property type="term" value="F:mRNA binding"/>
    <property type="evidence" value="ECO:0007669"/>
    <property type="project" value="UniProtKB-ARBA"/>
</dbReference>
<organism evidence="13 14">
    <name type="scientific">Ambrosia artemisiifolia</name>
    <name type="common">Common ragweed</name>
    <dbReference type="NCBI Taxonomy" id="4212"/>
    <lineage>
        <taxon>Eukaryota</taxon>
        <taxon>Viridiplantae</taxon>
        <taxon>Streptophyta</taxon>
        <taxon>Embryophyta</taxon>
        <taxon>Tracheophyta</taxon>
        <taxon>Spermatophyta</taxon>
        <taxon>Magnoliopsida</taxon>
        <taxon>eudicotyledons</taxon>
        <taxon>Gunneridae</taxon>
        <taxon>Pentapetalae</taxon>
        <taxon>asterids</taxon>
        <taxon>campanulids</taxon>
        <taxon>Asterales</taxon>
        <taxon>Asteraceae</taxon>
        <taxon>Asteroideae</taxon>
        <taxon>Heliantheae alliance</taxon>
        <taxon>Heliantheae</taxon>
        <taxon>Ambrosia</taxon>
    </lineage>
</organism>
<dbReference type="PROSITE" id="PS00938">
    <property type="entry name" value="IF3"/>
    <property type="match status" value="1"/>
</dbReference>
<dbReference type="Proteomes" id="UP001206925">
    <property type="component" value="Unassembled WGS sequence"/>
</dbReference>
<keyword evidence="6 9" id="KW-0648">Protein biosynthesis</keyword>
<name>A0AAD5CIF3_AMBAR</name>
<feature type="domain" description="Translation initiation factor 3 N-terminal" evidence="12">
    <location>
        <begin position="204"/>
        <end position="270"/>
    </location>
</feature>
<dbReference type="Pfam" id="PF05198">
    <property type="entry name" value="IF3_N"/>
    <property type="match status" value="1"/>
</dbReference>
<dbReference type="InterPro" id="IPR001288">
    <property type="entry name" value="Translation_initiation_fac_3"/>
</dbReference>
<evidence type="ECO:0000256" key="5">
    <source>
        <dbReference type="ARBA" id="ARBA00022640"/>
    </source>
</evidence>
<evidence type="ECO:0000256" key="10">
    <source>
        <dbReference type="SAM" id="MobiDB-lite"/>
    </source>
</evidence>
<protein>
    <recommendedName>
        <fullName evidence="9">Translation initiation factor IF-3</fullName>
    </recommendedName>
</protein>
<evidence type="ECO:0000259" key="12">
    <source>
        <dbReference type="Pfam" id="PF05198"/>
    </source>
</evidence>
<keyword evidence="3" id="KW-0150">Chloroplast</keyword>
<dbReference type="SUPFAM" id="SSF101447">
    <property type="entry name" value="Formin homology 2 domain (FH2 domain)"/>
    <property type="match status" value="1"/>
</dbReference>
<dbReference type="HAMAP" id="MF_00080">
    <property type="entry name" value="IF_3"/>
    <property type="match status" value="1"/>
</dbReference>
<feature type="domain" description="Translation initiation factor 3 C-terminal" evidence="11">
    <location>
        <begin position="281"/>
        <end position="363"/>
    </location>
</feature>
<feature type="non-terminal residue" evidence="13">
    <location>
        <position position="1"/>
    </location>
</feature>
<feature type="region of interest" description="Disordered" evidence="10">
    <location>
        <begin position="79"/>
        <end position="106"/>
    </location>
</feature>
<accession>A0AAD5CIF3</accession>
<dbReference type="Gene3D" id="3.10.20.80">
    <property type="entry name" value="Translation initiation factor 3 (IF-3), N-terminal domain"/>
    <property type="match status" value="1"/>
</dbReference>
<evidence type="ECO:0000256" key="8">
    <source>
        <dbReference type="ARBA" id="ARBA00057772"/>
    </source>
</evidence>